<proteinExistence type="inferred from homology"/>
<keyword evidence="3" id="KW-0808">Transferase</keyword>
<reference evidence="10 11" key="1">
    <citation type="journal article" date="2014" name="Genome Announc.">
        <title>Draft genome sequences of eight enterohepatic helicobacter species isolated from both laboratory and wild rodents.</title>
        <authorList>
            <person name="Sheh A."/>
            <person name="Shen Z."/>
            <person name="Fox J.G."/>
        </authorList>
    </citation>
    <scope>NUCLEOTIDE SEQUENCE [LARGE SCALE GENOMIC DNA]</scope>
    <source>
        <strain evidence="10 11">ATCC 700114</strain>
    </source>
</reference>
<comment type="catalytic activity">
    <reaction evidence="8">
        <text>adenosine + phosphate = alpha-D-ribose 1-phosphate + adenine</text>
        <dbReference type="Rhea" id="RHEA:27642"/>
        <dbReference type="ChEBI" id="CHEBI:16335"/>
        <dbReference type="ChEBI" id="CHEBI:16708"/>
        <dbReference type="ChEBI" id="CHEBI:43474"/>
        <dbReference type="ChEBI" id="CHEBI:57720"/>
        <dbReference type="EC" id="2.4.2.1"/>
    </reaction>
    <physiologicalReaction direction="left-to-right" evidence="8">
        <dbReference type="Rhea" id="RHEA:27643"/>
    </physiologicalReaction>
</comment>
<keyword evidence="4" id="KW-0479">Metal-binding</keyword>
<evidence type="ECO:0000313" key="11">
    <source>
        <dbReference type="Proteomes" id="UP000029878"/>
    </source>
</evidence>
<dbReference type="EMBL" id="JRPL02000014">
    <property type="protein sequence ID" value="TLD82824.1"/>
    <property type="molecule type" value="Genomic_DNA"/>
</dbReference>
<evidence type="ECO:0000256" key="2">
    <source>
        <dbReference type="ARBA" id="ARBA00007353"/>
    </source>
</evidence>
<evidence type="ECO:0000256" key="6">
    <source>
        <dbReference type="ARBA" id="ARBA00022833"/>
    </source>
</evidence>
<comment type="similarity">
    <text evidence="2">Belongs to the purine nucleoside phosphorylase YfiH/LACC1 family.</text>
</comment>
<keyword evidence="5" id="KW-0378">Hydrolase</keyword>
<dbReference type="InterPro" id="IPR003730">
    <property type="entry name" value="Cu_polyphenol_OxRdtase"/>
</dbReference>
<dbReference type="SUPFAM" id="SSF64438">
    <property type="entry name" value="CNF1/YfiH-like putative cysteine hydrolases"/>
    <property type="match status" value="1"/>
</dbReference>
<dbReference type="PANTHER" id="PTHR30616:SF2">
    <property type="entry name" value="PURINE NUCLEOSIDE PHOSPHORYLASE LACC1"/>
    <property type="match status" value="1"/>
</dbReference>
<dbReference type="GO" id="GO:0005507">
    <property type="term" value="F:copper ion binding"/>
    <property type="evidence" value="ECO:0007669"/>
    <property type="project" value="TreeGrafter"/>
</dbReference>
<dbReference type="GO" id="GO:0017061">
    <property type="term" value="F:S-methyl-5-thioadenosine phosphorylase activity"/>
    <property type="evidence" value="ECO:0007669"/>
    <property type="project" value="UniProtKB-EC"/>
</dbReference>
<name>A0A4U8S9Y3_9HELI</name>
<dbReference type="PANTHER" id="PTHR30616">
    <property type="entry name" value="UNCHARACTERIZED PROTEIN YFIH"/>
    <property type="match status" value="1"/>
</dbReference>
<sequence>MKYIQKDFFTSKDSKLFCSTKLHFVLTNRYHGVSKSPYNSLNLAYHVNDKLESARINRSYIMQKYYKNKTLLYLNQIHSNTIFAIQENKGILEASQHNLKGNITTATKHSILMQDDSQYNEILVGDGDGIICNKSDFVLMSMVADCNPILIYAKPQNVFAVLHAGRQGVCSKILTHALMLFIHDYNVKMQDICIFIGTSIRKCCYEIDNNLAFQLMQEFGEKYIACENERYKLDMIGLLCDEILSFGIELSQVEISPSCSCCDESYFSYRREKITGRFALFASLCDEV</sequence>
<evidence type="ECO:0000256" key="3">
    <source>
        <dbReference type="ARBA" id="ARBA00022679"/>
    </source>
</evidence>
<evidence type="ECO:0000256" key="8">
    <source>
        <dbReference type="ARBA" id="ARBA00048968"/>
    </source>
</evidence>
<dbReference type="CDD" id="cd16833">
    <property type="entry name" value="YfiH"/>
    <property type="match status" value="1"/>
</dbReference>
<evidence type="ECO:0000256" key="4">
    <source>
        <dbReference type="ARBA" id="ARBA00022723"/>
    </source>
</evidence>
<dbReference type="Proteomes" id="UP000029878">
    <property type="component" value="Unassembled WGS sequence"/>
</dbReference>
<evidence type="ECO:0000256" key="1">
    <source>
        <dbReference type="ARBA" id="ARBA00000553"/>
    </source>
</evidence>
<dbReference type="GO" id="GO:0016787">
    <property type="term" value="F:hydrolase activity"/>
    <property type="evidence" value="ECO:0007669"/>
    <property type="project" value="UniProtKB-KW"/>
</dbReference>
<dbReference type="Pfam" id="PF02578">
    <property type="entry name" value="Cu-oxidase_4"/>
    <property type="match status" value="1"/>
</dbReference>
<comment type="catalytic activity">
    <reaction evidence="9">
        <text>S-methyl-5'-thioadenosine + phosphate = 5-(methylsulfanyl)-alpha-D-ribose 1-phosphate + adenine</text>
        <dbReference type="Rhea" id="RHEA:11852"/>
        <dbReference type="ChEBI" id="CHEBI:16708"/>
        <dbReference type="ChEBI" id="CHEBI:17509"/>
        <dbReference type="ChEBI" id="CHEBI:43474"/>
        <dbReference type="ChEBI" id="CHEBI:58533"/>
        <dbReference type="EC" id="2.4.2.28"/>
    </reaction>
    <physiologicalReaction direction="left-to-right" evidence="9">
        <dbReference type="Rhea" id="RHEA:11853"/>
    </physiologicalReaction>
</comment>
<evidence type="ECO:0000256" key="5">
    <source>
        <dbReference type="ARBA" id="ARBA00022801"/>
    </source>
</evidence>
<evidence type="ECO:0000256" key="7">
    <source>
        <dbReference type="ARBA" id="ARBA00047989"/>
    </source>
</evidence>
<gene>
    <name evidence="10" type="ORF">LS81_006605</name>
</gene>
<evidence type="ECO:0000256" key="9">
    <source>
        <dbReference type="ARBA" id="ARBA00049893"/>
    </source>
</evidence>
<comment type="catalytic activity">
    <reaction evidence="1">
        <text>inosine + phosphate = alpha-D-ribose 1-phosphate + hypoxanthine</text>
        <dbReference type="Rhea" id="RHEA:27646"/>
        <dbReference type="ChEBI" id="CHEBI:17368"/>
        <dbReference type="ChEBI" id="CHEBI:17596"/>
        <dbReference type="ChEBI" id="CHEBI:43474"/>
        <dbReference type="ChEBI" id="CHEBI:57720"/>
        <dbReference type="EC" id="2.4.2.1"/>
    </reaction>
    <physiologicalReaction direction="left-to-right" evidence="1">
        <dbReference type="Rhea" id="RHEA:27647"/>
    </physiologicalReaction>
</comment>
<comment type="caution">
    <text evidence="10">The sequence shown here is derived from an EMBL/GenBank/DDBJ whole genome shotgun (WGS) entry which is preliminary data.</text>
</comment>
<dbReference type="RefSeq" id="WP_081955905.1">
    <property type="nucleotide sequence ID" value="NZ_FZNG01000020.1"/>
</dbReference>
<dbReference type="OrthoDB" id="4279at2"/>
<dbReference type="InterPro" id="IPR011324">
    <property type="entry name" value="Cytotoxic_necrot_fac-like_cat"/>
</dbReference>
<comment type="catalytic activity">
    <reaction evidence="7">
        <text>adenosine + H2O + H(+) = inosine + NH4(+)</text>
        <dbReference type="Rhea" id="RHEA:24408"/>
        <dbReference type="ChEBI" id="CHEBI:15377"/>
        <dbReference type="ChEBI" id="CHEBI:15378"/>
        <dbReference type="ChEBI" id="CHEBI:16335"/>
        <dbReference type="ChEBI" id="CHEBI:17596"/>
        <dbReference type="ChEBI" id="CHEBI:28938"/>
        <dbReference type="EC" id="3.5.4.4"/>
    </reaction>
    <physiologicalReaction direction="left-to-right" evidence="7">
        <dbReference type="Rhea" id="RHEA:24409"/>
    </physiologicalReaction>
</comment>
<dbReference type="Gene3D" id="3.60.140.10">
    <property type="entry name" value="CNF1/YfiH-like putative cysteine hydrolases"/>
    <property type="match status" value="1"/>
</dbReference>
<dbReference type="InterPro" id="IPR038371">
    <property type="entry name" value="Cu_polyphenol_OxRdtase_sf"/>
</dbReference>
<organism evidence="10 11">
    <name type="scientific">Helicobacter trogontum</name>
    <dbReference type="NCBI Taxonomy" id="50960"/>
    <lineage>
        <taxon>Bacteria</taxon>
        <taxon>Pseudomonadati</taxon>
        <taxon>Campylobacterota</taxon>
        <taxon>Epsilonproteobacteria</taxon>
        <taxon>Campylobacterales</taxon>
        <taxon>Helicobacteraceae</taxon>
        <taxon>Helicobacter</taxon>
    </lineage>
</organism>
<evidence type="ECO:0000313" key="10">
    <source>
        <dbReference type="EMBL" id="TLD82824.1"/>
    </source>
</evidence>
<keyword evidence="6" id="KW-0862">Zinc</keyword>
<accession>A0A4U8S9Y3</accession>
<dbReference type="AlphaFoldDB" id="A0A4U8S9Y3"/>
<protein>
    <submittedName>
        <fullName evidence="10">Laccase domain-containing protein</fullName>
    </submittedName>
</protein>